<sequence>MKYCQAEMLFRRKSRADEVTPSNLPSSTSSPLSYQNLHHRPPGQNIIVAKSLPHGSGGERVWPNPLKHTGRPYGFVSATLWTRPAPTSIDANAQRSIAANTAAACENESARNVAEEMRFARPILLQKLAGMQTVVEVTMVPTLEKE</sequence>
<evidence type="ECO:0000256" key="1">
    <source>
        <dbReference type="SAM" id="MobiDB-lite"/>
    </source>
</evidence>
<dbReference type="EMBL" id="LFZN01000062">
    <property type="protein sequence ID" value="KXT01089.1"/>
    <property type="molecule type" value="Genomic_DNA"/>
</dbReference>
<comment type="caution">
    <text evidence="2">The sequence shown here is derived from an EMBL/GenBank/DDBJ whole genome shotgun (WGS) entry which is preliminary data.</text>
</comment>
<organism evidence="2 3">
    <name type="scientific">Pseudocercospora eumusae</name>
    <dbReference type="NCBI Taxonomy" id="321146"/>
    <lineage>
        <taxon>Eukaryota</taxon>
        <taxon>Fungi</taxon>
        <taxon>Dikarya</taxon>
        <taxon>Ascomycota</taxon>
        <taxon>Pezizomycotina</taxon>
        <taxon>Dothideomycetes</taxon>
        <taxon>Dothideomycetidae</taxon>
        <taxon>Mycosphaerellales</taxon>
        <taxon>Mycosphaerellaceae</taxon>
        <taxon>Pseudocercospora</taxon>
    </lineage>
</organism>
<protein>
    <submittedName>
        <fullName evidence="2">Uncharacterized protein</fullName>
    </submittedName>
</protein>
<evidence type="ECO:0000313" key="2">
    <source>
        <dbReference type="EMBL" id="KXT01089.1"/>
    </source>
</evidence>
<evidence type="ECO:0000313" key="3">
    <source>
        <dbReference type="Proteomes" id="UP000070133"/>
    </source>
</evidence>
<proteinExistence type="predicted"/>
<dbReference type="AlphaFoldDB" id="A0A139HFE0"/>
<gene>
    <name evidence="2" type="ORF">AC578_4107</name>
</gene>
<name>A0A139HFE0_9PEZI</name>
<feature type="region of interest" description="Disordered" evidence="1">
    <location>
        <begin position="14"/>
        <end position="33"/>
    </location>
</feature>
<keyword evidence="3" id="KW-1185">Reference proteome</keyword>
<accession>A0A139HFE0</accession>
<reference evidence="2 3" key="1">
    <citation type="submission" date="2015-07" db="EMBL/GenBank/DDBJ databases">
        <title>Comparative genomics of the Sigatoka disease complex on banana suggests a link between parallel evolutionary changes in Pseudocercospora fijiensis and Pseudocercospora eumusae and increased virulence on the banana host.</title>
        <authorList>
            <person name="Chang T.-C."/>
            <person name="Salvucci A."/>
            <person name="Crous P.W."/>
            <person name="Stergiopoulos I."/>
        </authorList>
    </citation>
    <scope>NUCLEOTIDE SEQUENCE [LARGE SCALE GENOMIC DNA]</scope>
    <source>
        <strain evidence="2 3">CBS 114824</strain>
    </source>
</reference>
<feature type="compositionally biased region" description="Low complexity" evidence="1">
    <location>
        <begin position="20"/>
        <end position="33"/>
    </location>
</feature>
<dbReference type="Proteomes" id="UP000070133">
    <property type="component" value="Unassembled WGS sequence"/>
</dbReference>